<feature type="chain" id="PRO_5043844237" description="DUF6589 domain-containing protein" evidence="1">
    <location>
        <begin position="21"/>
        <end position="113"/>
    </location>
</feature>
<keyword evidence="1" id="KW-0732">Signal</keyword>
<proteinExistence type="predicted"/>
<feature type="signal peptide" evidence="1">
    <location>
        <begin position="1"/>
        <end position="20"/>
    </location>
</feature>
<evidence type="ECO:0000256" key="1">
    <source>
        <dbReference type="SAM" id="SignalP"/>
    </source>
</evidence>
<gene>
    <name evidence="3" type="ORF">R3P38DRAFT_2787427</name>
</gene>
<evidence type="ECO:0000313" key="4">
    <source>
        <dbReference type="Proteomes" id="UP001362999"/>
    </source>
</evidence>
<evidence type="ECO:0000259" key="2">
    <source>
        <dbReference type="Pfam" id="PF20231"/>
    </source>
</evidence>
<sequence>MNARYGWVLPLIQLWHMGWADLERILSTHWGRTNSNAETGDMSSYYFINTILKRKIKDVKRPNYYPTQNIVFDTLRAKVIDCWKVMLGTEDLEVYFKTNPIPIEDIFELGTVE</sequence>
<dbReference type="InterPro" id="IPR046496">
    <property type="entry name" value="DUF6589"/>
</dbReference>
<dbReference type="EMBL" id="JAWWNJ010000056">
    <property type="protein sequence ID" value="KAK7014586.1"/>
    <property type="molecule type" value="Genomic_DNA"/>
</dbReference>
<dbReference type="AlphaFoldDB" id="A0AAW0ANY3"/>
<dbReference type="Pfam" id="PF20231">
    <property type="entry name" value="DUF6589"/>
    <property type="match status" value="1"/>
</dbReference>
<comment type="caution">
    <text evidence="3">The sequence shown here is derived from an EMBL/GenBank/DDBJ whole genome shotgun (WGS) entry which is preliminary data.</text>
</comment>
<evidence type="ECO:0000313" key="3">
    <source>
        <dbReference type="EMBL" id="KAK7014586.1"/>
    </source>
</evidence>
<dbReference type="Proteomes" id="UP001362999">
    <property type="component" value="Unassembled WGS sequence"/>
</dbReference>
<feature type="domain" description="DUF6589" evidence="2">
    <location>
        <begin position="4"/>
        <end position="108"/>
    </location>
</feature>
<accession>A0AAW0ANY3</accession>
<keyword evidence="4" id="KW-1185">Reference proteome</keyword>
<protein>
    <recommendedName>
        <fullName evidence="2">DUF6589 domain-containing protein</fullName>
    </recommendedName>
</protein>
<name>A0AAW0ANY3_9AGAR</name>
<organism evidence="3 4">
    <name type="scientific">Favolaschia claudopus</name>
    <dbReference type="NCBI Taxonomy" id="2862362"/>
    <lineage>
        <taxon>Eukaryota</taxon>
        <taxon>Fungi</taxon>
        <taxon>Dikarya</taxon>
        <taxon>Basidiomycota</taxon>
        <taxon>Agaricomycotina</taxon>
        <taxon>Agaricomycetes</taxon>
        <taxon>Agaricomycetidae</taxon>
        <taxon>Agaricales</taxon>
        <taxon>Marasmiineae</taxon>
        <taxon>Mycenaceae</taxon>
        <taxon>Favolaschia</taxon>
    </lineage>
</organism>
<reference evidence="3 4" key="1">
    <citation type="journal article" date="2024" name="J Genomics">
        <title>Draft genome sequencing and assembly of Favolaschia claudopus CIRM-BRFM 2984 isolated from oak limbs.</title>
        <authorList>
            <person name="Navarro D."/>
            <person name="Drula E."/>
            <person name="Chaduli D."/>
            <person name="Cazenave R."/>
            <person name="Ahrendt S."/>
            <person name="Wang J."/>
            <person name="Lipzen A."/>
            <person name="Daum C."/>
            <person name="Barry K."/>
            <person name="Grigoriev I.V."/>
            <person name="Favel A."/>
            <person name="Rosso M.N."/>
            <person name="Martin F."/>
        </authorList>
    </citation>
    <scope>NUCLEOTIDE SEQUENCE [LARGE SCALE GENOMIC DNA]</scope>
    <source>
        <strain evidence="3 4">CIRM-BRFM 2984</strain>
    </source>
</reference>